<reference evidence="1 2" key="1">
    <citation type="submission" date="2018-03" db="EMBL/GenBank/DDBJ databases">
        <title>Adhaeribacter sp. HMF7605 Genome sequencing and assembly.</title>
        <authorList>
            <person name="Kang H."/>
            <person name="Kang J."/>
            <person name="Cha I."/>
            <person name="Kim H."/>
            <person name="Joh K."/>
        </authorList>
    </citation>
    <scope>NUCLEOTIDE SEQUENCE [LARGE SCALE GENOMIC DNA]</scope>
    <source>
        <strain evidence="1 2">HMF7605</strain>
    </source>
</reference>
<comment type="caution">
    <text evidence="1">The sequence shown here is derived from an EMBL/GenBank/DDBJ whole genome shotgun (WGS) entry which is preliminary data.</text>
</comment>
<organism evidence="1 2">
    <name type="scientific">Adhaeribacter arboris</name>
    <dbReference type="NCBI Taxonomy" id="2072846"/>
    <lineage>
        <taxon>Bacteria</taxon>
        <taxon>Pseudomonadati</taxon>
        <taxon>Bacteroidota</taxon>
        <taxon>Cytophagia</taxon>
        <taxon>Cytophagales</taxon>
        <taxon>Hymenobacteraceae</taxon>
        <taxon>Adhaeribacter</taxon>
    </lineage>
</organism>
<proteinExistence type="predicted"/>
<dbReference type="EMBL" id="PYFT01000001">
    <property type="protein sequence ID" value="PSR53315.1"/>
    <property type="molecule type" value="Genomic_DNA"/>
</dbReference>
<gene>
    <name evidence="1" type="ORF">AHMF7605_07115</name>
</gene>
<name>A0A2T2YCS5_9BACT</name>
<sequence length="504" mass="58971">MDDLKITIDSLSAEDKKEFSSFIQRQKKKTNRKDYELFLLLQQKKKYKPQELIARLYPEEPNAVAYYALRKRLMQHLTDYVVLKRMTEDPTASSSIMGLLSLARYLFEVRADRVAWNTLRKAEKLGRDNEQFDLLNAIYNLQIEKADNEFADNLDSIIAKRNANKVNADQDERANIANSLIAQQLNVARTQGRNLKFDEIIQNVLQTYGLTEAVSQRPALFYKLMSIARSAVLARKDFFTFEPFIISEYQKITAEPGFSAAQQIYRINLLYMIAHVLYRNRKFKTSNQYLHELYEALQNEGKSYYSTFYPKYIFLKTANAIFLQNLPESIVLMEDLIEHKAHLLNQRDTLTAQLGLSFLYFAQKAYSKANRILLRQNHSDKWCEKVMGKEWVLKKNLGELIIQYELGNLDIALDIRKAITRNFSSLLSMPVYKNVANFLWLVEQIIVQPHTVIGKNFNKQVEENLDFLPAEQEDLHAMSYYAWLKSKMVNRDYYEVLLELANSR</sequence>
<keyword evidence="2" id="KW-1185">Reference proteome</keyword>
<evidence type="ECO:0000313" key="1">
    <source>
        <dbReference type="EMBL" id="PSR53315.1"/>
    </source>
</evidence>
<dbReference type="Proteomes" id="UP000240357">
    <property type="component" value="Unassembled WGS sequence"/>
</dbReference>
<protein>
    <submittedName>
        <fullName evidence="1">Uncharacterized protein</fullName>
    </submittedName>
</protein>
<accession>A0A2T2YCS5</accession>
<dbReference type="RefSeq" id="WP_106927818.1">
    <property type="nucleotide sequence ID" value="NZ_PYFT01000001.1"/>
</dbReference>
<dbReference type="AlphaFoldDB" id="A0A2T2YCS5"/>
<evidence type="ECO:0000313" key="2">
    <source>
        <dbReference type="Proteomes" id="UP000240357"/>
    </source>
</evidence>
<dbReference type="OrthoDB" id="732094at2"/>